<dbReference type="Pfam" id="PF23659">
    <property type="entry name" value="UFL1"/>
    <property type="match status" value="1"/>
</dbReference>
<sequence>MDEELLELQRQFEFAQQAKSSIRLSERNVVELVQKLRELQIIDFDLLHTVSGKEYITPEQLRLEMVAEIKKLGRVSLIDLADTIGVDLYHVEKQGQHIVSNDSSLKLINGEVISDSYWDTVAEEINERLQECSQIALAELAAQLQIGSELIVTVLEPRLGTLVKGRLEGGQLYTPAYVARVSAMVRGAARGITVPMNLSALWSSLQLLLQEMDGASGVAVEGSFFQSLFNGLVKEGEILGYLRAGVNWTPTVFATAQKESVDSFFSQNSFISYEVLHKVGIPQPIQYLQSRYPEGIPLVTIFVHPSMTEMLDAAAEDAIEGGSWIDSLSILPASFGSQDASKILSLCRSVQVALKSNEALILGESFVFSNRFVKDLFDRVEKEMESFSLSGFSTTGLCDDLHTVKEAKVGHDSSSSLAEPSETGNEGSNNKQAYEKGSKKKKGKSSGNAKSGAAEISPDNQESIPSKSRKNQRKGKDTSSSQVSDSKSGAKKELDKMKEDNLSIPSEEWLIQKIMMLVPDFEEQGIDDPETILRPLANYFRPMLLNSRKERRKVAFTENAQRIKRLLDNLQRKLDESFLNLQLYEKALDLFEDDQSTSVILHRHLLRTTATAMVDILLLNLDKHNKLRNGIEVEESQNPESVILSSGERVALAKSFPEPLSAKAVAVVEALEAKRTETFMTALRVIAEESGLILKKLDKKLERTLLHSYRKDLTSQVSAETDPVSLLPKVASLLYIQVHSKALQAPGRAISVAVSRLKEKLDDSAYKILMDYHSATVTLLSLISAATDDEQDCTSDRISSKRELLESLMPALKGLVLSTSQS</sequence>
<name>A0A5B7B8M4_DAVIN</name>
<dbReference type="GO" id="GO:0005789">
    <property type="term" value="C:endoplasmic reticulum membrane"/>
    <property type="evidence" value="ECO:0007669"/>
    <property type="project" value="TreeGrafter"/>
</dbReference>
<reference evidence="9" key="1">
    <citation type="submission" date="2019-08" db="EMBL/GenBank/DDBJ databases">
        <title>Reference gene set and small RNA set construction with multiple tissues from Davidia involucrata Baill.</title>
        <authorList>
            <person name="Yang H."/>
            <person name="Zhou C."/>
            <person name="Li G."/>
            <person name="Wang J."/>
            <person name="Gao P."/>
            <person name="Wang M."/>
            <person name="Wang R."/>
            <person name="Zhao Y."/>
        </authorList>
    </citation>
    <scope>NUCLEOTIDE SEQUENCE</scope>
    <source>
        <tissue evidence="9">Mixed with DoveR01_LX</tissue>
    </source>
</reference>
<comment type="similarity">
    <text evidence="1">Belongs to the UFL1 family.</text>
</comment>
<evidence type="ECO:0000256" key="3">
    <source>
        <dbReference type="ARBA" id="ARBA00022786"/>
    </source>
</evidence>
<evidence type="ECO:0000256" key="5">
    <source>
        <dbReference type="SAM" id="MobiDB-lite"/>
    </source>
</evidence>
<accession>A0A5B7B8M4</accession>
<dbReference type="Pfam" id="PF25041">
    <property type="entry name" value="UFL1_C"/>
    <property type="match status" value="1"/>
</dbReference>
<feature type="region of interest" description="Disordered" evidence="5">
    <location>
        <begin position="409"/>
        <end position="499"/>
    </location>
</feature>
<dbReference type="GO" id="GO:0034976">
    <property type="term" value="P:response to endoplasmic reticulum stress"/>
    <property type="evidence" value="ECO:0007669"/>
    <property type="project" value="TreeGrafter"/>
</dbReference>
<evidence type="ECO:0008006" key="10">
    <source>
        <dbReference type="Google" id="ProtNLM"/>
    </source>
</evidence>
<keyword evidence="3" id="KW-0833">Ubl conjugation pathway</keyword>
<dbReference type="PANTHER" id="PTHR31057">
    <property type="entry name" value="E3 UFM1-PROTEIN LIGASE 1"/>
    <property type="match status" value="1"/>
</dbReference>
<feature type="domain" description="E3 UFM1-protein ligase 1-like N-terminal" evidence="6">
    <location>
        <begin position="4"/>
        <end position="288"/>
    </location>
</feature>
<keyword evidence="4" id="KW-0175">Coiled coil</keyword>
<feature type="compositionally biased region" description="Basic and acidic residues" evidence="5">
    <location>
        <begin position="488"/>
        <end position="499"/>
    </location>
</feature>
<gene>
    <name evidence="9" type="ORF">Din_034771</name>
</gene>
<evidence type="ECO:0000259" key="8">
    <source>
        <dbReference type="Pfam" id="PF25041"/>
    </source>
</evidence>
<dbReference type="Pfam" id="PF25870">
    <property type="entry name" value="WHD_UFL1_5th"/>
    <property type="match status" value="1"/>
</dbReference>
<evidence type="ECO:0000313" key="9">
    <source>
        <dbReference type="EMBL" id="MPA65330.1"/>
    </source>
</evidence>
<dbReference type="GO" id="GO:0032434">
    <property type="term" value="P:regulation of proteasomal ubiquitin-dependent protein catabolic process"/>
    <property type="evidence" value="ECO:0007669"/>
    <property type="project" value="TreeGrafter"/>
</dbReference>
<dbReference type="InterPro" id="IPR056580">
    <property type="entry name" value="Ufl1_dom"/>
</dbReference>
<dbReference type="InterPro" id="IPR056761">
    <property type="entry name" value="Ufl1-like_C"/>
</dbReference>
<protein>
    <recommendedName>
        <fullName evidence="10">E3 UFM1-protein ligase 1</fullName>
    </recommendedName>
</protein>
<dbReference type="AlphaFoldDB" id="A0A5B7B8M4"/>
<dbReference type="GO" id="GO:1990592">
    <property type="term" value="P:protein K69-linked ufmylation"/>
    <property type="evidence" value="ECO:0007669"/>
    <property type="project" value="TreeGrafter"/>
</dbReference>
<dbReference type="GO" id="GO:0061666">
    <property type="term" value="F:UFM1 ligase activity"/>
    <property type="evidence" value="ECO:0007669"/>
    <property type="project" value="InterPro"/>
</dbReference>
<feature type="compositionally biased region" description="Low complexity" evidence="5">
    <location>
        <begin position="445"/>
        <end position="454"/>
    </location>
</feature>
<evidence type="ECO:0000256" key="4">
    <source>
        <dbReference type="SAM" id="Coils"/>
    </source>
</evidence>
<dbReference type="PANTHER" id="PTHR31057:SF0">
    <property type="entry name" value="E3 UFM1-PROTEIN LIGASE 1"/>
    <property type="match status" value="1"/>
</dbReference>
<feature type="domain" description="E3 UFM1-protein ligase-like C-terminal" evidence="8">
    <location>
        <begin position="702"/>
        <end position="815"/>
    </location>
</feature>
<dbReference type="InterPro" id="IPR056579">
    <property type="entry name" value="Ufl1_N"/>
</dbReference>
<evidence type="ECO:0000259" key="7">
    <source>
        <dbReference type="Pfam" id="PF23659"/>
    </source>
</evidence>
<dbReference type="EMBL" id="GHES01034771">
    <property type="protein sequence ID" value="MPA65330.1"/>
    <property type="molecule type" value="Transcribed_RNA"/>
</dbReference>
<keyword evidence="2" id="KW-0808">Transferase</keyword>
<organism evidence="9">
    <name type="scientific">Davidia involucrata</name>
    <name type="common">Dove tree</name>
    <dbReference type="NCBI Taxonomy" id="16924"/>
    <lineage>
        <taxon>Eukaryota</taxon>
        <taxon>Viridiplantae</taxon>
        <taxon>Streptophyta</taxon>
        <taxon>Embryophyta</taxon>
        <taxon>Tracheophyta</taxon>
        <taxon>Spermatophyta</taxon>
        <taxon>Magnoliopsida</taxon>
        <taxon>eudicotyledons</taxon>
        <taxon>Gunneridae</taxon>
        <taxon>Pentapetalae</taxon>
        <taxon>asterids</taxon>
        <taxon>Cornales</taxon>
        <taxon>Nyssaceae</taxon>
        <taxon>Davidia</taxon>
    </lineage>
</organism>
<dbReference type="Pfam" id="PF09743">
    <property type="entry name" value="E3_UFM1_ligase"/>
    <property type="match status" value="1"/>
</dbReference>
<evidence type="ECO:0000256" key="1">
    <source>
        <dbReference type="ARBA" id="ARBA00010789"/>
    </source>
</evidence>
<dbReference type="InterPro" id="IPR018611">
    <property type="entry name" value="Ufl1"/>
</dbReference>
<evidence type="ECO:0000259" key="6">
    <source>
        <dbReference type="Pfam" id="PF09743"/>
    </source>
</evidence>
<proteinExistence type="inferred from homology"/>
<feature type="coiled-coil region" evidence="4">
    <location>
        <begin position="553"/>
        <end position="587"/>
    </location>
</feature>
<feature type="compositionally biased region" description="Polar residues" evidence="5">
    <location>
        <begin position="412"/>
        <end position="432"/>
    </location>
</feature>
<evidence type="ECO:0000256" key="2">
    <source>
        <dbReference type="ARBA" id="ARBA00022679"/>
    </source>
</evidence>
<feature type="domain" description="E3 UFM1-protein ligase 1-like" evidence="7">
    <location>
        <begin position="567"/>
        <end position="697"/>
    </location>
</feature>